<evidence type="ECO:0000313" key="2">
    <source>
        <dbReference type="Proteomes" id="UP000735302"/>
    </source>
</evidence>
<dbReference type="Proteomes" id="UP000735302">
    <property type="component" value="Unassembled WGS sequence"/>
</dbReference>
<accession>A0AAV4A7R2</accession>
<dbReference type="AlphaFoldDB" id="A0AAV4A7R2"/>
<proteinExistence type="predicted"/>
<protein>
    <submittedName>
        <fullName evidence="1">Uncharacterized protein</fullName>
    </submittedName>
</protein>
<keyword evidence="2" id="KW-1185">Reference proteome</keyword>
<reference evidence="1 2" key="1">
    <citation type="journal article" date="2021" name="Elife">
        <title>Chloroplast acquisition without the gene transfer in kleptoplastic sea slugs, Plakobranchus ocellatus.</title>
        <authorList>
            <person name="Maeda T."/>
            <person name="Takahashi S."/>
            <person name="Yoshida T."/>
            <person name="Shimamura S."/>
            <person name="Takaki Y."/>
            <person name="Nagai Y."/>
            <person name="Toyoda A."/>
            <person name="Suzuki Y."/>
            <person name="Arimoto A."/>
            <person name="Ishii H."/>
            <person name="Satoh N."/>
            <person name="Nishiyama T."/>
            <person name="Hasebe M."/>
            <person name="Maruyama T."/>
            <person name="Minagawa J."/>
            <person name="Obokata J."/>
            <person name="Shigenobu S."/>
        </authorList>
    </citation>
    <scope>NUCLEOTIDE SEQUENCE [LARGE SCALE GENOMIC DNA]</scope>
</reference>
<name>A0AAV4A7R2_9GAST</name>
<comment type="caution">
    <text evidence="1">The sequence shown here is derived from an EMBL/GenBank/DDBJ whole genome shotgun (WGS) entry which is preliminary data.</text>
</comment>
<dbReference type="EMBL" id="BLXT01003659">
    <property type="protein sequence ID" value="GFO02892.1"/>
    <property type="molecule type" value="Genomic_DNA"/>
</dbReference>
<organism evidence="1 2">
    <name type="scientific">Plakobranchus ocellatus</name>
    <dbReference type="NCBI Taxonomy" id="259542"/>
    <lineage>
        <taxon>Eukaryota</taxon>
        <taxon>Metazoa</taxon>
        <taxon>Spiralia</taxon>
        <taxon>Lophotrochozoa</taxon>
        <taxon>Mollusca</taxon>
        <taxon>Gastropoda</taxon>
        <taxon>Heterobranchia</taxon>
        <taxon>Euthyneura</taxon>
        <taxon>Panpulmonata</taxon>
        <taxon>Sacoglossa</taxon>
        <taxon>Placobranchoidea</taxon>
        <taxon>Plakobranchidae</taxon>
        <taxon>Plakobranchus</taxon>
    </lineage>
</organism>
<gene>
    <name evidence="1" type="ORF">PoB_002939700</name>
</gene>
<sequence length="167" mass="18415">MFSQDAVLFLKIRNSTVKYKQLHAVKMKVISAAISYQDVAGGLELTTEGPLQISLAYVPYTPVEMDDNIKFTTGYGELRLRPPAKCKFQITLVSLEASDGTWNQPLYPGPNFYLPLLHFLLLIPSITTIISSSRSSLSSSSSSSATCSHSSYLSYSSTKSFLFLDKP</sequence>
<evidence type="ECO:0000313" key="1">
    <source>
        <dbReference type="EMBL" id="GFO02892.1"/>
    </source>
</evidence>